<dbReference type="EMBL" id="WIQZ01000001">
    <property type="protein sequence ID" value="KAF3147172.1"/>
    <property type="molecule type" value="Genomic_DNA"/>
</dbReference>
<keyword evidence="2 4" id="KW-0442">Lipid degradation</keyword>
<dbReference type="GO" id="GO:0016042">
    <property type="term" value="P:lipid catabolic process"/>
    <property type="evidence" value="ECO:0007669"/>
    <property type="project" value="UniProtKB-UniRule"/>
</dbReference>
<sequence>MVLFVLAEAAAALLTAPVTLSLAAAATSAAVYNACLANPTPTGTTVQSPKADTSISEVVLGNEKKIENQRYEEMVFEEEKEIQTLRSLISQFGPSSYPYEHPLRVLCLGIVQSKLKYEPSGSICKTNTTDVVATDGGGVRGLSSLLIVKQIMQQIAPNVRNPRPCDYFDMISGTSTGGIIAIMLGRLQMSIDECIQAYRDMAKRVFGIDTLERLARFGATKARFDAEVLERVIKKYAGNKWMVNYYPNACKVFVVAVKSQNIDGGPKLFRTWGQRAIDEQVRIWEAVRATSAAPTFFKPMNINGVEYSDGGLGYNNPAMLTYLEVVQTYGKGFPIKCFISVGTGASANIKIRDNEGLGTYTIDLLNFLKDLATNTRGAHHEVKELLQFSNNYFRFEVGNDLGSRVGMDRHDLLGVIQSDTEDYLNSRDGRDSVRRAAGAMKAAIQERVPRHLRPTQSTFDNA</sequence>
<dbReference type="InterPro" id="IPR002641">
    <property type="entry name" value="PNPLA_dom"/>
</dbReference>
<evidence type="ECO:0000256" key="1">
    <source>
        <dbReference type="ARBA" id="ARBA00022801"/>
    </source>
</evidence>
<keyword evidence="3 4" id="KW-0443">Lipid metabolism</keyword>
<feature type="short sequence motif" description="GXGXXG" evidence="4">
    <location>
        <begin position="136"/>
        <end position="141"/>
    </location>
</feature>
<gene>
    <name evidence="7" type="ORF">TWF703_000012</name>
</gene>
<dbReference type="PROSITE" id="PS51635">
    <property type="entry name" value="PNPLA"/>
    <property type="match status" value="1"/>
</dbReference>
<dbReference type="Pfam" id="PF01734">
    <property type="entry name" value="Patatin"/>
    <property type="match status" value="1"/>
</dbReference>
<comment type="caution">
    <text evidence="7">The sequence shown here is derived from an EMBL/GenBank/DDBJ whole genome shotgun (WGS) entry which is preliminary data.</text>
</comment>
<dbReference type="PANTHER" id="PTHR24185:SF1">
    <property type="entry name" value="CALCIUM-INDEPENDENT PHOSPHOLIPASE A2-GAMMA"/>
    <property type="match status" value="1"/>
</dbReference>
<dbReference type="Proteomes" id="UP000480548">
    <property type="component" value="Unassembled WGS sequence"/>
</dbReference>
<dbReference type="InterPro" id="IPR016035">
    <property type="entry name" value="Acyl_Trfase/lysoPLipase"/>
</dbReference>
<dbReference type="GO" id="GO:0047499">
    <property type="term" value="F:calcium-independent phospholipase A2 activity"/>
    <property type="evidence" value="ECO:0007669"/>
    <property type="project" value="TreeGrafter"/>
</dbReference>
<keyword evidence="1 4" id="KW-0378">Hydrolase</keyword>
<evidence type="ECO:0000256" key="5">
    <source>
        <dbReference type="SAM" id="SignalP"/>
    </source>
</evidence>
<proteinExistence type="predicted"/>
<feature type="active site" description="Nucleophile" evidence="4">
    <location>
        <position position="175"/>
    </location>
</feature>
<evidence type="ECO:0000256" key="4">
    <source>
        <dbReference type="PROSITE-ProRule" id="PRU01161"/>
    </source>
</evidence>
<feature type="short sequence motif" description="GXSXG" evidence="4">
    <location>
        <begin position="173"/>
        <end position="177"/>
    </location>
</feature>
<dbReference type="AlphaFoldDB" id="A0A7C8JU37"/>
<evidence type="ECO:0000313" key="7">
    <source>
        <dbReference type="EMBL" id="KAF3147172.1"/>
    </source>
</evidence>
<accession>A0A7C8JU37</accession>
<evidence type="ECO:0000259" key="6">
    <source>
        <dbReference type="PROSITE" id="PS51635"/>
    </source>
</evidence>
<dbReference type="GO" id="GO:0019369">
    <property type="term" value="P:arachidonate metabolic process"/>
    <property type="evidence" value="ECO:0007669"/>
    <property type="project" value="TreeGrafter"/>
</dbReference>
<evidence type="ECO:0000313" key="8">
    <source>
        <dbReference type="Proteomes" id="UP000480548"/>
    </source>
</evidence>
<evidence type="ECO:0000256" key="3">
    <source>
        <dbReference type="ARBA" id="ARBA00023098"/>
    </source>
</evidence>
<dbReference type="SUPFAM" id="SSF52151">
    <property type="entry name" value="FabD/lysophospholipase-like"/>
    <property type="match status" value="1"/>
</dbReference>
<dbReference type="PANTHER" id="PTHR24185">
    <property type="entry name" value="CALCIUM-INDEPENDENT PHOSPHOLIPASE A2-GAMMA"/>
    <property type="match status" value="1"/>
</dbReference>
<dbReference type="GO" id="GO:0046486">
    <property type="term" value="P:glycerolipid metabolic process"/>
    <property type="evidence" value="ECO:0007669"/>
    <property type="project" value="UniProtKB-ARBA"/>
</dbReference>
<feature type="chain" id="PRO_5028929007" description="PNPLA domain-containing protein" evidence="5">
    <location>
        <begin position="24"/>
        <end position="462"/>
    </location>
</feature>
<dbReference type="GO" id="GO:0016020">
    <property type="term" value="C:membrane"/>
    <property type="evidence" value="ECO:0007669"/>
    <property type="project" value="TreeGrafter"/>
</dbReference>
<keyword evidence="5" id="KW-0732">Signal</keyword>
<protein>
    <recommendedName>
        <fullName evidence="6">PNPLA domain-containing protein</fullName>
    </recommendedName>
</protein>
<feature type="short sequence motif" description="DGA/G" evidence="4">
    <location>
        <begin position="309"/>
        <end position="311"/>
    </location>
</feature>
<feature type="signal peptide" evidence="5">
    <location>
        <begin position="1"/>
        <end position="23"/>
    </location>
</feature>
<dbReference type="Gene3D" id="3.40.1090.10">
    <property type="entry name" value="Cytosolic phospholipase A2 catalytic domain"/>
    <property type="match status" value="1"/>
</dbReference>
<feature type="active site" description="Proton acceptor" evidence="4">
    <location>
        <position position="309"/>
    </location>
</feature>
<name>A0A7C8JU37_ORBOL</name>
<feature type="domain" description="PNPLA" evidence="6">
    <location>
        <begin position="132"/>
        <end position="322"/>
    </location>
</feature>
<reference evidence="7 8" key="1">
    <citation type="submission" date="2019-06" db="EMBL/GenBank/DDBJ databases">
        <authorList>
            <person name="Palmer J.M."/>
        </authorList>
    </citation>
    <scope>NUCLEOTIDE SEQUENCE [LARGE SCALE GENOMIC DNA]</scope>
    <source>
        <strain evidence="7 8">TWF703</strain>
    </source>
</reference>
<evidence type="ECO:0000256" key="2">
    <source>
        <dbReference type="ARBA" id="ARBA00022963"/>
    </source>
</evidence>
<organism evidence="7 8">
    <name type="scientific">Orbilia oligospora</name>
    <name type="common">Nematode-trapping fungus</name>
    <name type="synonym">Arthrobotrys oligospora</name>
    <dbReference type="NCBI Taxonomy" id="2813651"/>
    <lineage>
        <taxon>Eukaryota</taxon>
        <taxon>Fungi</taxon>
        <taxon>Dikarya</taxon>
        <taxon>Ascomycota</taxon>
        <taxon>Pezizomycotina</taxon>
        <taxon>Orbiliomycetes</taxon>
        <taxon>Orbiliales</taxon>
        <taxon>Orbiliaceae</taxon>
        <taxon>Orbilia</taxon>
    </lineage>
</organism>